<dbReference type="AlphaFoldDB" id="A0A448X0H7"/>
<sequence length="76" mass="7419">MPSGTRLFAISAGAHLPSVGAQASSGQSVTAAGLQITSDTPASMPLNTAVSTTASVGSTRPQLTAPRPDGNLALSL</sequence>
<feature type="non-terminal residue" evidence="2">
    <location>
        <position position="76"/>
    </location>
</feature>
<evidence type="ECO:0000313" key="2">
    <source>
        <dbReference type="EMBL" id="VEL24911.1"/>
    </source>
</evidence>
<comment type="caution">
    <text evidence="2">The sequence shown here is derived from an EMBL/GenBank/DDBJ whole genome shotgun (WGS) entry which is preliminary data.</text>
</comment>
<gene>
    <name evidence="2" type="ORF">PXEA_LOCUS18351</name>
</gene>
<protein>
    <submittedName>
        <fullName evidence="2">Uncharacterized protein</fullName>
    </submittedName>
</protein>
<evidence type="ECO:0000256" key="1">
    <source>
        <dbReference type="SAM" id="MobiDB-lite"/>
    </source>
</evidence>
<name>A0A448X0H7_9PLAT</name>
<accession>A0A448X0H7</accession>
<dbReference type="Proteomes" id="UP000784294">
    <property type="component" value="Unassembled WGS sequence"/>
</dbReference>
<organism evidence="2 3">
    <name type="scientific">Protopolystoma xenopodis</name>
    <dbReference type="NCBI Taxonomy" id="117903"/>
    <lineage>
        <taxon>Eukaryota</taxon>
        <taxon>Metazoa</taxon>
        <taxon>Spiralia</taxon>
        <taxon>Lophotrochozoa</taxon>
        <taxon>Platyhelminthes</taxon>
        <taxon>Monogenea</taxon>
        <taxon>Polyopisthocotylea</taxon>
        <taxon>Polystomatidea</taxon>
        <taxon>Polystomatidae</taxon>
        <taxon>Protopolystoma</taxon>
    </lineage>
</organism>
<proteinExistence type="predicted"/>
<feature type="region of interest" description="Disordered" evidence="1">
    <location>
        <begin position="52"/>
        <end position="76"/>
    </location>
</feature>
<reference evidence="2" key="1">
    <citation type="submission" date="2018-11" db="EMBL/GenBank/DDBJ databases">
        <authorList>
            <consortium name="Pathogen Informatics"/>
        </authorList>
    </citation>
    <scope>NUCLEOTIDE SEQUENCE</scope>
</reference>
<evidence type="ECO:0000313" key="3">
    <source>
        <dbReference type="Proteomes" id="UP000784294"/>
    </source>
</evidence>
<dbReference type="EMBL" id="CAAALY010070511">
    <property type="protein sequence ID" value="VEL24911.1"/>
    <property type="molecule type" value="Genomic_DNA"/>
</dbReference>
<keyword evidence="3" id="KW-1185">Reference proteome</keyword>